<dbReference type="GO" id="GO:0008610">
    <property type="term" value="P:lipid biosynthetic process"/>
    <property type="evidence" value="ECO:0007669"/>
    <property type="project" value="InterPro"/>
</dbReference>
<name>A0A0D6MJX7_9PROT</name>
<dbReference type="STRING" id="1231623.Tasa_010_318"/>
<comment type="caution">
    <text evidence="4">The sequence shown here is derived from an EMBL/GenBank/DDBJ whole genome shotgun (WGS) entry which is preliminary data.</text>
</comment>
<keyword evidence="2" id="KW-1133">Transmembrane helix</keyword>
<dbReference type="Pfam" id="PF04116">
    <property type="entry name" value="FA_hydroxylase"/>
    <property type="match status" value="1"/>
</dbReference>
<gene>
    <name evidence="4" type="ORF">Tasa_010_318</name>
</gene>
<dbReference type="AlphaFoldDB" id="A0A0D6MJX7"/>
<dbReference type="OrthoDB" id="5291370at2"/>
<feature type="transmembrane region" description="Helical" evidence="2">
    <location>
        <begin position="80"/>
        <end position="100"/>
    </location>
</feature>
<feature type="compositionally biased region" description="Polar residues" evidence="1">
    <location>
        <begin position="1"/>
        <end position="11"/>
    </location>
</feature>
<organism evidence="4 5">
    <name type="scientific">Tanticharoenia sakaeratensis NBRC 103193</name>
    <dbReference type="NCBI Taxonomy" id="1231623"/>
    <lineage>
        <taxon>Bacteria</taxon>
        <taxon>Pseudomonadati</taxon>
        <taxon>Pseudomonadota</taxon>
        <taxon>Alphaproteobacteria</taxon>
        <taxon>Acetobacterales</taxon>
        <taxon>Acetobacteraceae</taxon>
        <taxon>Tanticharoenia</taxon>
    </lineage>
</organism>
<dbReference type="GO" id="GO:0005506">
    <property type="term" value="F:iron ion binding"/>
    <property type="evidence" value="ECO:0007669"/>
    <property type="project" value="InterPro"/>
</dbReference>
<dbReference type="InterPro" id="IPR006694">
    <property type="entry name" value="Fatty_acid_hydroxylase"/>
</dbReference>
<feature type="transmembrane region" description="Helical" evidence="2">
    <location>
        <begin position="49"/>
        <end position="73"/>
    </location>
</feature>
<evidence type="ECO:0000256" key="2">
    <source>
        <dbReference type="SAM" id="Phobius"/>
    </source>
</evidence>
<dbReference type="GO" id="GO:0016491">
    <property type="term" value="F:oxidoreductase activity"/>
    <property type="evidence" value="ECO:0007669"/>
    <property type="project" value="InterPro"/>
</dbReference>
<keyword evidence="2" id="KW-0472">Membrane</keyword>
<feature type="compositionally biased region" description="Basic residues" evidence="1">
    <location>
        <begin position="13"/>
        <end position="25"/>
    </location>
</feature>
<evidence type="ECO:0000313" key="4">
    <source>
        <dbReference type="EMBL" id="GAN53771.1"/>
    </source>
</evidence>
<evidence type="ECO:0000313" key="5">
    <source>
        <dbReference type="Proteomes" id="UP000032679"/>
    </source>
</evidence>
<feature type="region of interest" description="Disordered" evidence="1">
    <location>
        <begin position="1"/>
        <end position="33"/>
    </location>
</feature>
<reference evidence="4 5" key="1">
    <citation type="submission" date="2012-10" db="EMBL/GenBank/DDBJ databases">
        <title>Genome sequencing of Tanticharoenia sakaeratensis NBRC 103193.</title>
        <authorList>
            <person name="Azuma Y."/>
            <person name="Hadano H."/>
            <person name="Hirakawa H."/>
            <person name="Matsushita K."/>
        </authorList>
    </citation>
    <scope>NUCLEOTIDE SEQUENCE [LARGE SCALE GENOMIC DNA]</scope>
    <source>
        <strain evidence="4 5">NBRC 103193</strain>
    </source>
</reference>
<feature type="domain" description="Fatty acid hydroxylase" evidence="3">
    <location>
        <begin position="87"/>
        <end position="229"/>
    </location>
</feature>
<keyword evidence="5" id="KW-1185">Reference proteome</keyword>
<keyword evidence="2" id="KW-0812">Transmembrane</keyword>
<proteinExistence type="predicted"/>
<accession>A0A0D6MJX7</accession>
<evidence type="ECO:0000259" key="3">
    <source>
        <dbReference type="Pfam" id="PF04116"/>
    </source>
</evidence>
<dbReference type="Proteomes" id="UP000032679">
    <property type="component" value="Unassembled WGS sequence"/>
</dbReference>
<evidence type="ECO:0000256" key="1">
    <source>
        <dbReference type="SAM" id="MobiDB-lite"/>
    </source>
</evidence>
<protein>
    <recommendedName>
        <fullName evidence="3">Fatty acid hydroxylase domain-containing protein</fullName>
    </recommendedName>
</protein>
<dbReference type="EMBL" id="BALE01000010">
    <property type="protein sequence ID" value="GAN53771.1"/>
    <property type="molecule type" value="Genomic_DNA"/>
</dbReference>
<sequence>MSQSAPQSASTARRARAEHHGRTPTRVRNPSLRTGRSYDLGKMTLRDLWLAYLTYPTILLYFALILGSAVMCLRTHPAPFAVLAPVAAVVAIYPIAWYAIHRFILHGQWLYRSRWTAALWKRIHFDHHQDPHLLDVLFGSPINTIPTIALITAPVGYLIGGAAGAWAGLAAGFATTCVYEFFHCIQHLAYKPRWGWVARMKQLHVLHHFHDEDGNYGITNYLPDRLFGSYYGAARDRGRSASVFNLGYDLTMAGRFPWVMKLTGAPPRDRPAGSQPPRSTPPA</sequence>